<keyword evidence="2" id="KW-1185">Reference proteome</keyword>
<evidence type="ECO:0000313" key="2">
    <source>
        <dbReference type="Proteomes" id="UP000304941"/>
    </source>
</evidence>
<protein>
    <submittedName>
        <fullName evidence="1">DUF4917 family protein</fullName>
    </submittedName>
</protein>
<dbReference type="EMBL" id="VBVZ01000077">
    <property type="protein sequence ID" value="TLG92631.1"/>
    <property type="molecule type" value="Genomic_DNA"/>
</dbReference>
<proteinExistence type="predicted"/>
<reference evidence="1 2" key="1">
    <citation type="submission" date="2019-05" db="EMBL/GenBank/DDBJ databases">
        <title>Pseudomonas edaphica sp. nov., isolated from rhizospheric soil of Cistus ladanifer L. in Spain.</title>
        <authorList>
            <person name="Peix A."/>
        </authorList>
    </citation>
    <scope>NUCLEOTIDE SEQUENCE [LARGE SCALE GENOMIC DNA]</scope>
    <source>
        <strain evidence="1 2">RD25</strain>
    </source>
</reference>
<gene>
    <name evidence="1" type="ORF">FEM54_07655</name>
</gene>
<comment type="caution">
    <text evidence="1">The sequence shown here is derived from an EMBL/GenBank/DDBJ whole genome shotgun (WGS) entry which is preliminary data.</text>
</comment>
<accession>A0ABY2U819</accession>
<dbReference type="InterPro" id="IPR032581">
    <property type="entry name" value="DUF4917"/>
</dbReference>
<evidence type="ECO:0000313" key="1">
    <source>
        <dbReference type="EMBL" id="TLG92631.1"/>
    </source>
</evidence>
<dbReference type="RefSeq" id="WP_138450299.1">
    <property type="nucleotide sequence ID" value="NZ_VBVZ01000077.1"/>
</dbReference>
<organism evidence="1 2">
    <name type="scientific">Pseudomonas edaphica</name>
    <dbReference type="NCBI Taxonomy" id="2006980"/>
    <lineage>
        <taxon>Bacteria</taxon>
        <taxon>Pseudomonadati</taxon>
        <taxon>Pseudomonadota</taxon>
        <taxon>Gammaproteobacteria</taxon>
        <taxon>Pseudomonadales</taxon>
        <taxon>Pseudomonadaceae</taxon>
        <taxon>Pseudomonas</taxon>
    </lineage>
</organism>
<sequence>MITYNDAIISIPQGQKPSILLANGFSQAWDHTIFNYKYLLQAADFGDRSTPIKELFKRLNTYDFEKVMKRLVSTQLVLEIYDADPQLIAKVKQDQEVLKSALISAISNTHPPLPNNVTDEQYISARTFLSQFTQIFTLNYDLLLYWARNKNNLPPEYYSTNDGFGGYPLQWRGNGSGQQVHFLHGGLHLYDTVSGVKKHKCTEDGVPIIDQVRNNLENGKFPLFVAEPTYEKKRARIEHNPYLNYCFRKLRSLRDTLFIYGHSIADNDSHIFKEIKHSQVEKVFISIYGDAESKENQMTMMRAKNQLFGFDIEFFQAETTPIWAAVEAESPHIP</sequence>
<dbReference type="Pfam" id="PF16263">
    <property type="entry name" value="DUF4917"/>
    <property type="match status" value="1"/>
</dbReference>
<name>A0ABY2U819_9PSED</name>
<dbReference type="Proteomes" id="UP000304941">
    <property type="component" value="Unassembled WGS sequence"/>
</dbReference>